<organism evidence="1 2">
    <name type="scientific">Sedimenticola thiotaurini</name>
    <dbReference type="NCBI Taxonomy" id="1543721"/>
    <lineage>
        <taxon>Bacteria</taxon>
        <taxon>Pseudomonadati</taxon>
        <taxon>Pseudomonadota</taxon>
        <taxon>Gammaproteobacteria</taxon>
        <taxon>Chromatiales</taxon>
        <taxon>Sedimenticolaceae</taxon>
        <taxon>Sedimenticola</taxon>
    </lineage>
</organism>
<gene>
    <name evidence="1" type="ORF">AAY24_00475</name>
</gene>
<sequence length="69" mass="7469">MSKGYILMLTLSLAVTGVSVASLGYIISAQPDYLHSDRDGVPFYTPKVINPEGGEPLSMGELIRHFKGE</sequence>
<dbReference type="EMBL" id="CP011412">
    <property type="protein sequence ID" value="AKH19070.1"/>
    <property type="molecule type" value="Genomic_DNA"/>
</dbReference>
<proteinExistence type="predicted"/>
<name>A0A0F7JWH1_9GAMM</name>
<evidence type="ECO:0000313" key="1">
    <source>
        <dbReference type="EMBL" id="AKH19070.1"/>
    </source>
</evidence>
<dbReference type="KEGG" id="seds:AAY24_00475"/>
<dbReference type="OrthoDB" id="8480827at2"/>
<dbReference type="AlphaFoldDB" id="A0A0F7JWH1"/>
<reference evidence="1 2" key="1">
    <citation type="journal article" date="2015" name="Genome Announc.">
        <title>Complete Genome Sequence of Sedimenticola thiotaurini Strain SIP-G1, a Polyphosphate- and Polyhydroxyalkanoate-Accumulating Sulfur-Oxidizing Gammaproteobacterium Isolated from Salt Marsh Sediments.</title>
        <authorList>
            <person name="Flood B.E."/>
            <person name="Jones D.S."/>
            <person name="Bailey J.V."/>
        </authorList>
    </citation>
    <scope>NUCLEOTIDE SEQUENCE [LARGE SCALE GENOMIC DNA]</scope>
    <source>
        <strain evidence="1 2">SIP-G1</strain>
    </source>
</reference>
<protein>
    <submittedName>
        <fullName evidence="1">Uncharacterized protein</fullName>
    </submittedName>
</protein>
<dbReference type="RefSeq" id="WP_046858008.1">
    <property type="nucleotide sequence ID" value="NZ_CP011412.1"/>
</dbReference>
<keyword evidence="2" id="KW-1185">Reference proteome</keyword>
<dbReference type="Proteomes" id="UP000034410">
    <property type="component" value="Chromosome"/>
</dbReference>
<evidence type="ECO:0000313" key="2">
    <source>
        <dbReference type="Proteomes" id="UP000034410"/>
    </source>
</evidence>
<accession>A0A0F7JWH1</accession>